<organism evidence="2 3">
    <name type="scientific">Paralimibaculum aggregatum</name>
    <dbReference type="NCBI Taxonomy" id="3036245"/>
    <lineage>
        <taxon>Bacteria</taxon>
        <taxon>Pseudomonadati</taxon>
        <taxon>Pseudomonadota</taxon>
        <taxon>Alphaproteobacteria</taxon>
        <taxon>Rhodobacterales</taxon>
        <taxon>Paracoccaceae</taxon>
        <taxon>Paralimibaculum</taxon>
    </lineage>
</organism>
<feature type="chain" id="PRO_5046614390" evidence="1">
    <location>
        <begin position="28"/>
        <end position="125"/>
    </location>
</feature>
<dbReference type="RefSeq" id="WP_285674945.1">
    <property type="nucleotide sequence ID" value="NZ_BSYI01000075.1"/>
</dbReference>
<evidence type="ECO:0000313" key="2">
    <source>
        <dbReference type="EMBL" id="GMG85552.1"/>
    </source>
</evidence>
<reference evidence="2 3" key="1">
    <citation type="submission" date="2023-04" db="EMBL/GenBank/DDBJ databases">
        <title>Marinoamorphus aggregata gen. nov., sp. Nov., isolate from tissue of brittle star Ophioplocus japonicus.</title>
        <authorList>
            <person name="Kawano K."/>
            <person name="Sawayama S."/>
            <person name="Nakagawa S."/>
        </authorList>
    </citation>
    <scope>NUCLEOTIDE SEQUENCE [LARGE SCALE GENOMIC DNA]</scope>
    <source>
        <strain evidence="2 3">NKW23</strain>
    </source>
</reference>
<protein>
    <submittedName>
        <fullName evidence="2">Uncharacterized protein</fullName>
    </submittedName>
</protein>
<comment type="caution">
    <text evidence="2">The sequence shown here is derived from an EMBL/GenBank/DDBJ whole genome shotgun (WGS) entry which is preliminary data.</text>
</comment>
<accession>A0ABQ6LU27</accession>
<keyword evidence="1" id="KW-0732">Signal</keyword>
<evidence type="ECO:0000256" key="1">
    <source>
        <dbReference type="SAM" id="SignalP"/>
    </source>
</evidence>
<proteinExistence type="predicted"/>
<dbReference type="Proteomes" id="UP001239909">
    <property type="component" value="Unassembled WGS sequence"/>
</dbReference>
<evidence type="ECO:0000313" key="3">
    <source>
        <dbReference type="Proteomes" id="UP001239909"/>
    </source>
</evidence>
<keyword evidence="3" id="KW-1185">Reference proteome</keyword>
<name>A0ABQ6LU27_9RHOB</name>
<gene>
    <name evidence="2" type="ORF">LNKW23_47750</name>
</gene>
<dbReference type="EMBL" id="BSYI01000075">
    <property type="protein sequence ID" value="GMG85552.1"/>
    <property type="molecule type" value="Genomic_DNA"/>
</dbReference>
<sequence length="125" mass="13251">MTRTTARIGAALTAALTALALASGAAAQEETREITKNFRIGALDIDPPLVVVQPRQQITPCTAMIVDPEHFRERRGITAGQLLVAPLVTLLIESAASGRALTLYYDIGEDGTCRVTRAAAAYDGK</sequence>
<feature type="signal peptide" evidence="1">
    <location>
        <begin position="1"/>
        <end position="27"/>
    </location>
</feature>